<reference evidence="5 6" key="1">
    <citation type="submission" date="2018-09" db="EMBL/GenBank/DDBJ databases">
        <title>Streptomyces sp. nov. DS1-2, an endophytic actinomycete isolated from roots of Dendrobium scabrilingue.</title>
        <authorList>
            <person name="Kuncharoen N."/>
            <person name="Kudo T."/>
            <person name="Ohkuma M."/>
            <person name="Yuki M."/>
            <person name="Tanasupawat S."/>
        </authorList>
    </citation>
    <scope>NUCLEOTIDE SEQUENCE [LARGE SCALE GENOMIC DNA]</scope>
    <source>
        <strain evidence="3 6">AZ1-7</strain>
        <strain evidence="4 5">DS1-2</strain>
    </source>
</reference>
<sequence length="203" mass="21953">MPQHLRLTLLGVGAMNSPRFAPAGLLVRHAGHAVVLDGGPGADPPRRVDAWLVTDEQAELRAPLRRMAAERGLVPRAADLTLGALRLRACPVVHTSHPTFGYRIELDGLLAVWAPEFRRFPAWAAGADLLFADGSSWTRPITFRGGVGGHASVREVGAEAARHRVRRLVYAHIGRPCIRAMDAGQAPEPGEWGREGRTYTLSG</sequence>
<dbReference type="AlphaFoldDB" id="A0A3A9WHI1"/>
<dbReference type="Pfam" id="PF12706">
    <property type="entry name" value="Lactamase_B_2"/>
    <property type="match status" value="1"/>
</dbReference>
<evidence type="ECO:0000313" key="3">
    <source>
        <dbReference type="EMBL" id="RKN12239.1"/>
    </source>
</evidence>
<dbReference type="InterPro" id="IPR001279">
    <property type="entry name" value="Metallo-B-lactamas"/>
</dbReference>
<dbReference type="Gene3D" id="3.60.15.10">
    <property type="entry name" value="Ribonuclease Z/Hydroxyacylglutathione hydrolase-like"/>
    <property type="match status" value="1"/>
</dbReference>
<evidence type="ECO:0000256" key="1">
    <source>
        <dbReference type="SAM" id="MobiDB-lite"/>
    </source>
</evidence>
<evidence type="ECO:0000313" key="6">
    <source>
        <dbReference type="Proteomes" id="UP000275024"/>
    </source>
</evidence>
<evidence type="ECO:0000313" key="4">
    <source>
        <dbReference type="EMBL" id="RKN26085.1"/>
    </source>
</evidence>
<name>A0A3A9WHI1_9ACTN</name>
<proteinExistence type="predicted"/>
<protein>
    <recommendedName>
        <fullName evidence="2">Metallo-beta-lactamase domain-containing protein</fullName>
    </recommendedName>
</protein>
<comment type="caution">
    <text evidence="3">The sequence shown here is derived from an EMBL/GenBank/DDBJ whole genome shotgun (WGS) entry which is preliminary data.</text>
</comment>
<dbReference type="Proteomes" id="UP000268652">
    <property type="component" value="Unassembled WGS sequence"/>
</dbReference>
<dbReference type="EMBL" id="RBDX01000002">
    <property type="protein sequence ID" value="RKN12239.1"/>
    <property type="molecule type" value="Genomic_DNA"/>
</dbReference>
<gene>
    <name evidence="4" type="ORF">D7318_06645</name>
    <name evidence="3" type="ORF">D7319_03835</name>
</gene>
<feature type="domain" description="Metallo-beta-lactamase" evidence="2">
    <location>
        <begin position="79"/>
        <end position="173"/>
    </location>
</feature>
<dbReference type="InterPro" id="IPR036866">
    <property type="entry name" value="RibonucZ/Hydroxyglut_hydro"/>
</dbReference>
<dbReference type="OrthoDB" id="3474494at2"/>
<dbReference type="Proteomes" id="UP000275024">
    <property type="component" value="Unassembled WGS sequence"/>
</dbReference>
<organism evidence="3 6">
    <name type="scientific">Streptomyces radicis</name>
    <dbReference type="NCBI Taxonomy" id="1750517"/>
    <lineage>
        <taxon>Bacteria</taxon>
        <taxon>Bacillati</taxon>
        <taxon>Actinomycetota</taxon>
        <taxon>Actinomycetes</taxon>
        <taxon>Kitasatosporales</taxon>
        <taxon>Streptomycetaceae</taxon>
        <taxon>Streptomyces</taxon>
    </lineage>
</organism>
<dbReference type="SUPFAM" id="SSF56281">
    <property type="entry name" value="Metallo-hydrolase/oxidoreductase"/>
    <property type="match status" value="1"/>
</dbReference>
<accession>A0A3A9WHI1</accession>
<keyword evidence="5" id="KW-1185">Reference proteome</keyword>
<evidence type="ECO:0000259" key="2">
    <source>
        <dbReference type="Pfam" id="PF12706"/>
    </source>
</evidence>
<feature type="region of interest" description="Disordered" evidence="1">
    <location>
        <begin position="184"/>
        <end position="203"/>
    </location>
</feature>
<dbReference type="EMBL" id="RBDY01000003">
    <property type="protein sequence ID" value="RKN26085.1"/>
    <property type="molecule type" value="Genomic_DNA"/>
</dbReference>
<evidence type="ECO:0000313" key="5">
    <source>
        <dbReference type="Proteomes" id="UP000268652"/>
    </source>
</evidence>